<accession>A0A2H3AZN7</accession>
<dbReference type="AlphaFoldDB" id="A0A2H3AZN7"/>
<reference evidence="2" key="1">
    <citation type="journal article" date="2017" name="Nat. Ecol. Evol.">
        <title>Genome expansion and lineage-specific genetic innovations in the forest pathogenic fungi Armillaria.</title>
        <authorList>
            <person name="Sipos G."/>
            <person name="Prasanna A.N."/>
            <person name="Walter M.C."/>
            <person name="O'Connor E."/>
            <person name="Balint B."/>
            <person name="Krizsan K."/>
            <person name="Kiss B."/>
            <person name="Hess J."/>
            <person name="Varga T."/>
            <person name="Slot J."/>
            <person name="Riley R."/>
            <person name="Boka B."/>
            <person name="Rigling D."/>
            <person name="Barry K."/>
            <person name="Lee J."/>
            <person name="Mihaltcheva S."/>
            <person name="LaButti K."/>
            <person name="Lipzen A."/>
            <person name="Waldron R."/>
            <person name="Moloney N.M."/>
            <person name="Sperisen C."/>
            <person name="Kredics L."/>
            <person name="Vagvoelgyi C."/>
            <person name="Patrignani A."/>
            <person name="Fitzpatrick D."/>
            <person name="Nagy I."/>
            <person name="Doyle S."/>
            <person name="Anderson J.B."/>
            <person name="Grigoriev I.V."/>
            <person name="Gueldener U."/>
            <person name="Muensterkoetter M."/>
            <person name="Nagy L.G."/>
        </authorList>
    </citation>
    <scope>NUCLEOTIDE SEQUENCE [LARGE SCALE GENOMIC DNA]</scope>
    <source>
        <strain evidence="2">28-4</strain>
    </source>
</reference>
<gene>
    <name evidence="1" type="ORF">ARMSODRAFT_805682</name>
</gene>
<dbReference type="EMBL" id="KZ293509">
    <property type="protein sequence ID" value="PBK59228.1"/>
    <property type="molecule type" value="Genomic_DNA"/>
</dbReference>
<proteinExistence type="predicted"/>
<protein>
    <submittedName>
        <fullName evidence="1">Uncharacterized protein</fullName>
    </submittedName>
</protein>
<sequence length="187" mass="21017">MHAGLPLAISSLSAGPEFRCHGTDVQIQRSSQVRTPTLCFIFPALIFPSYVRAVFDTAEEMLWSQEEKNILLWSLPSPTLRMLLPIVSSINEFGLVLHTWPCLTSLSASLPPMCETIDTRTRLTNLDGDTLPFYCEEIFGAYLLVVESMSGSDRWFRRMHCSTIHGCRLAPVAVQVGTRLVQILLFR</sequence>
<organism evidence="1 2">
    <name type="scientific">Armillaria solidipes</name>
    <dbReference type="NCBI Taxonomy" id="1076256"/>
    <lineage>
        <taxon>Eukaryota</taxon>
        <taxon>Fungi</taxon>
        <taxon>Dikarya</taxon>
        <taxon>Basidiomycota</taxon>
        <taxon>Agaricomycotina</taxon>
        <taxon>Agaricomycetes</taxon>
        <taxon>Agaricomycetidae</taxon>
        <taxon>Agaricales</taxon>
        <taxon>Marasmiineae</taxon>
        <taxon>Physalacriaceae</taxon>
        <taxon>Armillaria</taxon>
    </lineage>
</organism>
<keyword evidence="2" id="KW-1185">Reference proteome</keyword>
<dbReference type="Proteomes" id="UP000218334">
    <property type="component" value="Unassembled WGS sequence"/>
</dbReference>
<evidence type="ECO:0000313" key="1">
    <source>
        <dbReference type="EMBL" id="PBK59228.1"/>
    </source>
</evidence>
<name>A0A2H3AZN7_9AGAR</name>
<evidence type="ECO:0000313" key="2">
    <source>
        <dbReference type="Proteomes" id="UP000218334"/>
    </source>
</evidence>